<protein>
    <submittedName>
        <fullName evidence="1">Uncharacterized protein</fullName>
    </submittedName>
</protein>
<organism evidence="1 2">
    <name type="scientific">Rubritalea profundi</name>
    <dbReference type="NCBI Taxonomy" id="1658618"/>
    <lineage>
        <taxon>Bacteria</taxon>
        <taxon>Pseudomonadati</taxon>
        <taxon>Verrucomicrobiota</taxon>
        <taxon>Verrucomicrobiia</taxon>
        <taxon>Verrucomicrobiales</taxon>
        <taxon>Rubritaleaceae</taxon>
        <taxon>Rubritalea</taxon>
    </lineage>
</organism>
<sequence length="87" mass="9912">MPKKGKLSKVEVTEQANKKWKQLRLAHSAMECDINCLEHHGRDSCPDKGYPRYKCYVGSGVLAYNQHKIGNELQAEVRGKAKRKRAT</sequence>
<keyword evidence="2" id="KW-1185">Reference proteome</keyword>
<reference evidence="1 2" key="1">
    <citation type="submission" date="2016-12" db="EMBL/GenBank/DDBJ databases">
        <title>Study of bacterial adaptation to deep sea.</title>
        <authorList>
            <person name="Song J."/>
            <person name="Yoshizawa S."/>
            <person name="Kogure K."/>
        </authorList>
    </citation>
    <scope>NUCLEOTIDE SEQUENCE [LARGE SCALE GENOMIC DNA]</scope>
    <source>
        <strain evidence="1 2">SAORIC-165</strain>
    </source>
</reference>
<name>A0A2S7TXD5_9BACT</name>
<dbReference type="EMBL" id="MQWA01000001">
    <property type="protein sequence ID" value="PQJ27415.1"/>
    <property type="molecule type" value="Genomic_DNA"/>
</dbReference>
<dbReference type="Proteomes" id="UP000239907">
    <property type="component" value="Unassembled WGS sequence"/>
</dbReference>
<evidence type="ECO:0000313" key="2">
    <source>
        <dbReference type="Proteomes" id="UP000239907"/>
    </source>
</evidence>
<accession>A0A2S7TXD5</accession>
<comment type="caution">
    <text evidence="1">The sequence shown here is derived from an EMBL/GenBank/DDBJ whole genome shotgun (WGS) entry which is preliminary data.</text>
</comment>
<gene>
    <name evidence="1" type="ORF">BSZ32_02155</name>
</gene>
<dbReference type="AlphaFoldDB" id="A0A2S7TXD5"/>
<evidence type="ECO:0000313" key="1">
    <source>
        <dbReference type="EMBL" id="PQJ27415.1"/>
    </source>
</evidence>
<proteinExistence type="predicted"/>